<dbReference type="AlphaFoldDB" id="A0A914D4W3"/>
<proteinExistence type="predicted"/>
<sequence length="546" mass="62493">MLLRTCSNFRRFKISPVSSISVRNLTQSEASVALRPFYFAVHPDRFAKDPVIQSQNEKSLQIFNGYLSELFPEPLNARVKPVQISFSILQKETGEYQKVLIHLSGNDPQQIVRTALEKCKLSTDSLPKSSPKPSFSSSQSHWSDFYGSPPNFNEHDYGPSSSFYGQEFMDDFGGVEFNMWMDMDDIGRKSRKKKSSRIRANDLFANLSKLREVAIKKAEVHQKTTVRKKKSSRIRANDLFANLSKLREVAIKKAEVHQKTTEILEDDMEYLKRKTGVSNIIWEINWDIKYMRRAIKVVKQMLSSVPKDYQETIIYSLNKRKLIFGRGTYVTVDGSLQFGADDVPEKWMNLCLEAHQRRSKMKDLEDITNRVQKMLANTTLIIDPHKNLVKTVKELHTIYNKLGYRAKNDAQLQSLVSNTLIEIVSPYGELAIARDGILQIPSNVNFNLLKSFLLDFAPMSKKLHSTIQQEFERTDRLKRDCVQELNLASLTTDSGLDLGLVQKTIQRLISNGKIKSLVSGLSLHITTNNNVYVMNDGRISIPLDWV</sequence>
<dbReference type="Pfam" id="PF14688">
    <property type="entry name" value="DUF4461"/>
    <property type="match status" value="1"/>
</dbReference>
<evidence type="ECO:0000313" key="4">
    <source>
        <dbReference type="WBParaSite" id="ACRNAN_scaffold185.g8689.t1"/>
    </source>
</evidence>
<feature type="domain" description="DUF4461" evidence="2">
    <location>
        <begin position="243"/>
        <end position="545"/>
    </location>
</feature>
<dbReference type="WBParaSite" id="ACRNAN_scaffold185.g8689.t1">
    <property type="protein sequence ID" value="ACRNAN_scaffold185.g8689.t1"/>
    <property type="gene ID" value="ACRNAN_scaffold185.g8689"/>
</dbReference>
<name>A0A914D4W3_9BILA</name>
<dbReference type="InterPro" id="IPR028031">
    <property type="entry name" value="DUF4460"/>
</dbReference>
<dbReference type="Proteomes" id="UP000887540">
    <property type="component" value="Unplaced"/>
</dbReference>
<dbReference type="InterPro" id="IPR027986">
    <property type="entry name" value="TCAIM"/>
</dbReference>
<accession>A0A914D4W3</accession>
<dbReference type="InterPro" id="IPR027989">
    <property type="entry name" value="DUF4461"/>
</dbReference>
<evidence type="ECO:0000313" key="3">
    <source>
        <dbReference type="Proteomes" id="UP000887540"/>
    </source>
</evidence>
<evidence type="ECO:0000259" key="2">
    <source>
        <dbReference type="Pfam" id="PF14688"/>
    </source>
</evidence>
<dbReference type="PANTHER" id="PTHR31596">
    <property type="entry name" value="T-CELL ACTIVATION INHIBITOR, MITOCHONDRIAL"/>
    <property type="match status" value="1"/>
</dbReference>
<evidence type="ECO:0000259" key="1">
    <source>
        <dbReference type="Pfam" id="PF14687"/>
    </source>
</evidence>
<dbReference type="GO" id="GO:0005739">
    <property type="term" value="C:mitochondrion"/>
    <property type="evidence" value="ECO:0007669"/>
    <property type="project" value="TreeGrafter"/>
</dbReference>
<keyword evidence="3" id="KW-1185">Reference proteome</keyword>
<dbReference type="PANTHER" id="PTHR31596:SF1">
    <property type="entry name" value="T-CELL ACTIVATION INHIBITOR, MITOCHONDRIAL"/>
    <property type="match status" value="1"/>
</dbReference>
<organism evidence="3 4">
    <name type="scientific">Acrobeloides nanus</name>
    <dbReference type="NCBI Taxonomy" id="290746"/>
    <lineage>
        <taxon>Eukaryota</taxon>
        <taxon>Metazoa</taxon>
        <taxon>Ecdysozoa</taxon>
        <taxon>Nematoda</taxon>
        <taxon>Chromadorea</taxon>
        <taxon>Rhabditida</taxon>
        <taxon>Tylenchina</taxon>
        <taxon>Cephalobomorpha</taxon>
        <taxon>Cephaloboidea</taxon>
        <taxon>Cephalobidae</taxon>
        <taxon>Acrobeloides</taxon>
    </lineage>
</organism>
<reference evidence="4" key="1">
    <citation type="submission" date="2022-11" db="UniProtKB">
        <authorList>
            <consortium name="WormBaseParasite"/>
        </authorList>
    </citation>
    <scope>IDENTIFICATION</scope>
</reference>
<feature type="domain" description="DUF4460" evidence="1">
    <location>
        <begin position="22"/>
        <end position="121"/>
    </location>
</feature>
<protein>
    <submittedName>
        <fullName evidence="4">T-cell activation inhibitor, mitochondrial</fullName>
    </submittedName>
</protein>
<dbReference type="Pfam" id="PF14687">
    <property type="entry name" value="DUF4460"/>
    <property type="match status" value="1"/>
</dbReference>